<dbReference type="SMART" id="SM00530">
    <property type="entry name" value="HTH_XRE"/>
    <property type="match status" value="1"/>
</dbReference>
<reference evidence="3" key="1">
    <citation type="journal article" date="2017" name="Med. Chem. Commun.">
        <title>Nonomuraea sp. ATCC 55076 harbours the largest actinomycete chromosome to date and the kistamicin biosynthetic gene cluster.</title>
        <authorList>
            <person name="Nazari B."/>
            <person name="Forneris C.C."/>
            <person name="Gibson M.I."/>
            <person name="Moon K."/>
            <person name="Schramma K.R."/>
            <person name="Seyedsayamdost M.R."/>
        </authorList>
    </citation>
    <scope>NUCLEOTIDE SEQUENCE [LARGE SCALE GENOMIC DNA]</scope>
    <source>
        <strain evidence="3">ATCC 55076</strain>
    </source>
</reference>
<accession>A0A1V0AAG4</accession>
<dbReference type="CDD" id="cd00093">
    <property type="entry name" value="HTH_XRE"/>
    <property type="match status" value="1"/>
</dbReference>
<dbReference type="EMBL" id="CP017717">
    <property type="protein sequence ID" value="AQZ67132.1"/>
    <property type="molecule type" value="Genomic_DNA"/>
</dbReference>
<name>A0A1V0AAG4_9ACTN</name>
<dbReference type="InterPro" id="IPR001387">
    <property type="entry name" value="Cro/C1-type_HTH"/>
</dbReference>
<dbReference type="SUPFAM" id="SSF47413">
    <property type="entry name" value="lambda repressor-like DNA-binding domains"/>
    <property type="match status" value="1"/>
</dbReference>
<evidence type="ECO:0000259" key="1">
    <source>
        <dbReference type="PROSITE" id="PS50943"/>
    </source>
</evidence>
<gene>
    <name evidence="2" type="ORF">BKM31_41840</name>
</gene>
<sequence length="117" mass="12575">MREGAEDVAGHSKWKTVKAKRLAGGEVNPEYAAMVEEARLGQELGAAVYRRRVELGLSQTELAERAGMTQPQVSRLEGGAHLPTIPLMVRLAAALEIDVVMHGDISAPVEFRAITAA</sequence>
<dbReference type="InterPro" id="IPR010982">
    <property type="entry name" value="Lambda_DNA-bd_dom_sf"/>
</dbReference>
<protein>
    <recommendedName>
        <fullName evidence="1">HTH cro/C1-type domain-containing protein</fullName>
    </recommendedName>
</protein>
<dbReference type="Gene3D" id="1.10.260.40">
    <property type="entry name" value="lambda repressor-like DNA-binding domains"/>
    <property type="match status" value="1"/>
</dbReference>
<dbReference type="KEGG" id="noa:BKM31_41840"/>
<dbReference type="AlphaFoldDB" id="A0A1V0AAG4"/>
<dbReference type="PROSITE" id="PS50943">
    <property type="entry name" value="HTH_CROC1"/>
    <property type="match status" value="1"/>
</dbReference>
<evidence type="ECO:0000313" key="3">
    <source>
        <dbReference type="Proteomes" id="UP000190797"/>
    </source>
</evidence>
<dbReference type="OrthoDB" id="6401124at2"/>
<organism evidence="2 3">
    <name type="scientific">[Actinomadura] parvosata subsp. kistnae</name>
    <dbReference type="NCBI Taxonomy" id="1909395"/>
    <lineage>
        <taxon>Bacteria</taxon>
        <taxon>Bacillati</taxon>
        <taxon>Actinomycetota</taxon>
        <taxon>Actinomycetes</taxon>
        <taxon>Streptosporangiales</taxon>
        <taxon>Streptosporangiaceae</taxon>
        <taxon>Nonomuraea</taxon>
    </lineage>
</organism>
<feature type="domain" description="HTH cro/C1-type" evidence="1">
    <location>
        <begin position="48"/>
        <end position="102"/>
    </location>
</feature>
<dbReference type="GO" id="GO:0003677">
    <property type="term" value="F:DNA binding"/>
    <property type="evidence" value="ECO:0007669"/>
    <property type="project" value="InterPro"/>
</dbReference>
<keyword evidence="3" id="KW-1185">Reference proteome</keyword>
<dbReference type="Proteomes" id="UP000190797">
    <property type="component" value="Chromosome"/>
</dbReference>
<evidence type="ECO:0000313" key="2">
    <source>
        <dbReference type="EMBL" id="AQZ67132.1"/>
    </source>
</evidence>
<proteinExistence type="predicted"/>
<dbReference type="STRING" id="1909395.BKM31_41840"/>
<dbReference type="Pfam" id="PF01381">
    <property type="entry name" value="HTH_3"/>
    <property type="match status" value="1"/>
</dbReference>